<keyword evidence="3" id="KW-1185">Reference proteome</keyword>
<protein>
    <submittedName>
        <fullName evidence="2">Uncharacterized protein</fullName>
    </submittedName>
</protein>
<accession>A0A8J4U7H8</accession>
<dbReference type="AlphaFoldDB" id="A0A8J4U7H8"/>
<proteinExistence type="predicted"/>
<keyword evidence="1" id="KW-1133">Transmembrane helix</keyword>
<comment type="caution">
    <text evidence="2">The sequence shown here is derived from an EMBL/GenBank/DDBJ whole genome shotgun (WGS) entry which is preliminary data.</text>
</comment>
<evidence type="ECO:0000313" key="2">
    <source>
        <dbReference type="EMBL" id="KAF5893352.1"/>
    </source>
</evidence>
<dbReference type="EMBL" id="QNUK01000439">
    <property type="protein sequence ID" value="KAF5893352.1"/>
    <property type="molecule type" value="Genomic_DNA"/>
</dbReference>
<dbReference type="Proteomes" id="UP000727407">
    <property type="component" value="Unassembled WGS sequence"/>
</dbReference>
<name>A0A8J4U7H8_CLAMG</name>
<sequence>MNDRWYGIPQSKQVVLITLGSGILHSSAALLLLLHHLHQISRSLSSLCMLNRGLPSISEHIGSLISICSTSWSTRTVRLCMVWVESVLEDRS</sequence>
<feature type="transmembrane region" description="Helical" evidence="1">
    <location>
        <begin position="14"/>
        <end position="34"/>
    </location>
</feature>
<reference evidence="2" key="1">
    <citation type="submission" date="2020-07" db="EMBL/GenBank/DDBJ databases">
        <title>Clarias magur genome sequencing, assembly and annotation.</title>
        <authorList>
            <person name="Kushwaha B."/>
            <person name="Kumar R."/>
            <person name="Das P."/>
            <person name="Joshi C.G."/>
            <person name="Kumar D."/>
            <person name="Nagpure N.S."/>
            <person name="Pandey M."/>
            <person name="Agarwal S."/>
            <person name="Srivastava S."/>
            <person name="Singh M."/>
            <person name="Sahoo L."/>
            <person name="Jayasankar P."/>
            <person name="Meher P.K."/>
            <person name="Koringa P.G."/>
            <person name="Iquebal M.A."/>
            <person name="Das S.P."/>
            <person name="Bit A."/>
            <person name="Patnaik S."/>
            <person name="Patel N."/>
            <person name="Shah T.M."/>
            <person name="Hinsu A."/>
            <person name="Jena J.K."/>
        </authorList>
    </citation>
    <scope>NUCLEOTIDE SEQUENCE</scope>
    <source>
        <strain evidence="2">CIFAMagur01</strain>
        <tissue evidence="2">Testis</tissue>
    </source>
</reference>
<organism evidence="2 3">
    <name type="scientific">Clarias magur</name>
    <name type="common">Asian catfish</name>
    <name type="synonym">Macropteronotus magur</name>
    <dbReference type="NCBI Taxonomy" id="1594786"/>
    <lineage>
        <taxon>Eukaryota</taxon>
        <taxon>Metazoa</taxon>
        <taxon>Chordata</taxon>
        <taxon>Craniata</taxon>
        <taxon>Vertebrata</taxon>
        <taxon>Euteleostomi</taxon>
        <taxon>Actinopterygii</taxon>
        <taxon>Neopterygii</taxon>
        <taxon>Teleostei</taxon>
        <taxon>Ostariophysi</taxon>
        <taxon>Siluriformes</taxon>
        <taxon>Clariidae</taxon>
        <taxon>Clarias</taxon>
    </lineage>
</organism>
<keyword evidence="1" id="KW-0472">Membrane</keyword>
<gene>
    <name evidence="2" type="ORF">DAT39_016930</name>
</gene>
<keyword evidence="1" id="KW-0812">Transmembrane</keyword>
<evidence type="ECO:0000256" key="1">
    <source>
        <dbReference type="SAM" id="Phobius"/>
    </source>
</evidence>
<evidence type="ECO:0000313" key="3">
    <source>
        <dbReference type="Proteomes" id="UP000727407"/>
    </source>
</evidence>